<keyword evidence="5" id="KW-0560">Oxidoreductase</keyword>
<feature type="domain" description="Enoyl reductase (ER)" evidence="8">
    <location>
        <begin position="13"/>
        <end position="352"/>
    </location>
</feature>
<organism evidence="9 10">
    <name type="scientific">Tribonema minus</name>
    <dbReference type="NCBI Taxonomy" id="303371"/>
    <lineage>
        <taxon>Eukaryota</taxon>
        <taxon>Sar</taxon>
        <taxon>Stramenopiles</taxon>
        <taxon>Ochrophyta</taxon>
        <taxon>PX clade</taxon>
        <taxon>Xanthophyceae</taxon>
        <taxon>Tribonematales</taxon>
        <taxon>Tribonemataceae</taxon>
        <taxon>Tribonema</taxon>
    </lineage>
</organism>
<dbReference type="PROSITE" id="PS00059">
    <property type="entry name" value="ADH_ZINC"/>
    <property type="match status" value="1"/>
</dbReference>
<dbReference type="InterPro" id="IPR013149">
    <property type="entry name" value="ADH-like_C"/>
</dbReference>
<dbReference type="Proteomes" id="UP000664859">
    <property type="component" value="Unassembled WGS sequence"/>
</dbReference>
<dbReference type="Gene3D" id="3.90.180.10">
    <property type="entry name" value="Medium-chain alcohol dehydrogenases, catalytic domain"/>
    <property type="match status" value="1"/>
</dbReference>
<evidence type="ECO:0000313" key="9">
    <source>
        <dbReference type="EMBL" id="KAG5188786.1"/>
    </source>
</evidence>
<dbReference type="Pfam" id="PF00107">
    <property type="entry name" value="ADH_zinc_N"/>
    <property type="match status" value="1"/>
</dbReference>
<dbReference type="PANTHER" id="PTHR43161:SF9">
    <property type="entry name" value="SORBITOL DEHYDROGENASE"/>
    <property type="match status" value="1"/>
</dbReference>
<evidence type="ECO:0000256" key="4">
    <source>
        <dbReference type="ARBA" id="ARBA00022833"/>
    </source>
</evidence>
<dbReference type="AlphaFoldDB" id="A0A836CMG9"/>
<dbReference type="InterPro" id="IPR020843">
    <property type="entry name" value="ER"/>
</dbReference>
<dbReference type="InterPro" id="IPR013154">
    <property type="entry name" value="ADH-like_N"/>
</dbReference>
<dbReference type="Gene3D" id="3.40.50.720">
    <property type="entry name" value="NAD(P)-binding Rossmann-like Domain"/>
    <property type="match status" value="1"/>
</dbReference>
<comment type="similarity">
    <text evidence="2 7">Belongs to the zinc-containing alcohol dehydrogenase family.</text>
</comment>
<dbReference type="SMART" id="SM00829">
    <property type="entry name" value="PKS_ER"/>
    <property type="match status" value="1"/>
</dbReference>
<dbReference type="GO" id="GO:0016616">
    <property type="term" value="F:oxidoreductase activity, acting on the CH-OH group of donors, NAD or NADP as acceptor"/>
    <property type="evidence" value="ECO:0007669"/>
    <property type="project" value="InterPro"/>
</dbReference>
<evidence type="ECO:0000256" key="6">
    <source>
        <dbReference type="ARBA" id="ARBA00023027"/>
    </source>
</evidence>
<dbReference type="Pfam" id="PF08240">
    <property type="entry name" value="ADH_N"/>
    <property type="match status" value="1"/>
</dbReference>
<dbReference type="PANTHER" id="PTHR43161">
    <property type="entry name" value="SORBITOL DEHYDROGENASE"/>
    <property type="match status" value="1"/>
</dbReference>
<dbReference type="OrthoDB" id="3941538at2759"/>
<evidence type="ECO:0000313" key="10">
    <source>
        <dbReference type="Proteomes" id="UP000664859"/>
    </source>
</evidence>
<evidence type="ECO:0000256" key="7">
    <source>
        <dbReference type="RuleBase" id="RU361277"/>
    </source>
</evidence>
<keyword evidence="3 7" id="KW-0479">Metal-binding</keyword>
<dbReference type="InterPro" id="IPR045306">
    <property type="entry name" value="SDH-like"/>
</dbReference>
<evidence type="ECO:0000256" key="3">
    <source>
        <dbReference type="ARBA" id="ARBA00022723"/>
    </source>
</evidence>
<dbReference type="SUPFAM" id="SSF51735">
    <property type="entry name" value="NAD(P)-binding Rossmann-fold domains"/>
    <property type="match status" value="1"/>
</dbReference>
<proteinExistence type="inferred from homology"/>
<keyword evidence="6" id="KW-0520">NAD</keyword>
<accession>A0A836CMG9</accession>
<sequence length="360" mass="38182">MAGKDNMAAWLYGVDDLRVQPHHQRLDQPLQANEVRVQVGALGICGSDVHYLKHMRIGDFVVNEPMIIGHESAGMITEIGPGVKHLKVGDRVAMEPGIPCRCCHLCKEGVYNLCEEMEFFATPPVHGSLANFVVHPADFCFPLPDGMTLEEGAMCEPVSVGIHACKRSGVRPGTLLAVLGAGPIGLVTLLVAKAFGATSIVITDISDERLTVAKALGATACINVANLTTEETCKRITEALGGRKPHVTADCCGFTSSMAAALAVTASGGKVCLIGMGHGEMTLPLTASAAREVDILGVFRYRNAYPLAIDLISKRHIDVQPLITNRFNLVGGFSQEVIKEGFEVSAKGRNAIKADAGKSA</sequence>
<comment type="caution">
    <text evidence="9">The sequence shown here is derived from an EMBL/GenBank/DDBJ whole genome shotgun (WGS) entry which is preliminary data.</text>
</comment>
<keyword evidence="4 7" id="KW-0862">Zinc</keyword>
<dbReference type="SUPFAM" id="SSF50129">
    <property type="entry name" value="GroES-like"/>
    <property type="match status" value="1"/>
</dbReference>
<comment type="cofactor">
    <cofactor evidence="1 7">
        <name>Zn(2+)</name>
        <dbReference type="ChEBI" id="CHEBI:29105"/>
    </cofactor>
</comment>
<dbReference type="InterPro" id="IPR036291">
    <property type="entry name" value="NAD(P)-bd_dom_sf"/>
</dbReference>
<dbReference type="InterPro" id="IPR011032">
    <property type="entry name" value="GroES-like_sf"/>
</dbReference>
<dbReference type="EMBL" id="JAFCMP010000064">
    <property type="protein sequence ID" value="KAG5188786.1"/>
    <property type="molecule type" value="Genomic_DNA"/>
</dbReference>
<keyword evidence="10" id="KW-1185">Reference proteome</keyword>
<reference evidence="9" key="1">
    <citation type="submission" date="2021-02" db="EMBL/GenBank/DDBJ databases">
        <title>First Annotated Genome of the Yellow-green Alga Tribonema minus.</title>
        <authorList>
            <person name="Mahan K.M."/>
        </authorList>
    </citation>
    <scope>NUCLEOTIDE SEQUENCE</scope>
    <source>
        <strain evidence="9">UTEX B ZZ1240</strain>
    </source>
</reference>
<dbReference type="CDD" id="cd05285">
    <property type="entry name" value="sorbitol_DH"/>
    <property type="match status" value="1"/>
</dbReference>
<gene>
    <name evidence="9" type="ORF">JKP88DRAFT_353326</name>
</gene>
<evidence type="ECO:0000256" key="5">
    <source>
        <dbReference type="ARBA" id="ARBA00023002"/>
    </source>
</evidence>
<dbReference type="GO" id="GO:0008270">
    <property type="term" value="F:zinc ion binding"/>
    <property type="evidence" value="ECO:0007669"/>
    <property type="project" value="InterPro"/>
</dbReference>
<evidence type="ECO:0000256" key="1">
    <source>
        <dbReference type="ARBA" id="ARBA00001947"/>
    </source>
</evidence>
<dbReference type="FunFam" id="3.40.50.720:FF:000068">
    <property type="entry name" value="Sorbitol dehydrogenase"/>
    <property type="match status" value="1"/>
</dbReference>
<dbReference type="InterPro" id="IPR002328">
    <property type="entry name" value="ADH_Zn_CS"/>
</dbReference>
<protein>
    <submittedName>
        <fullName evidence="9">Sorbitol dehydrogenase</fullName>
    </submittedName>
</protein>
<evidence type="ECO:0000259" key="8">
    <source>
        <dbReference type="SMART" id="SM00829"/>
    </source>
</evidence>
<evidence type="ECO:0000256" key="2">
    <source>
        <dbReference type="ARBA" id="ARBA00008072"/>
    </source>
</evidence>
<name>A0A836CMG9_9STRA</name>